<protein>
    <submittedName>
        <fullName evidence="3">Uncharacterized protein</fullName>
    </submittedName>
</protein>
<evidence type="ECO:0000256" key="1">
    <source>
        <dbReference type="SAM" id="MobiDB-lite"/>
    </source>
</evidence>
<dbReference type="OrthoDB" id="2280884at2759"/>
<keyword evidence="4" id="KW-1185">Reference proteome</keyword>
<proteinExistence type="predicted"/>
<feature type="transmembrane region" description="Helical" evidence="2">
    <location>
        <begin position="34"/>
        <end position="56"/>
    </location>
</feature>
<feature type="region of interest" description="Disordered" evidence="1">
    <location>
        <begin position="181"/>
        <end position="202"/>
    </location>
</feature>
<evidence type="ECO:0000256" key="2">
    <source>
        <dbReference type="SAM" id="Phobius"/>
    </source>
</evidence>
<feature type="region of interest" description="Disordered" evidence="1">
    <location>
        <begin position="279"/>
        <end position="304"/>
    </location>
</feature>
<reference evidence="3 4" key="1">
    <citation type="submission" date="2016-07" db="EMBL/GenBank/DDBJ databases">
        <title>Pervasive Adenine N6-methylation of Active Genes in Fungi.</title>
        <authorList>
            <consortium name="DOE Joint Genome Institute"/>
            <person name="Mondo S.J."/>
            <person name="Dannebaum R.O."/>
            <person name="Kuo R.C."/>
            <person name="Labutti K."/>
            <person name="Haridas S."/>
            <person name="Kuo A."/>
            <person name="Salamov A."/>
            <person name="Ahrendt S.R."/>
            <person name="Lipzen A."/>
            <person name="Sullivan W."/>
            <person name="Andreopoulos W.B."/>
            <person name="Clum A."/>
            <person name="Lindquist E."/>
            <person name="Daum C."/>
            <person name="Ramamoorthy G.K."/>
            <person name="Gryganskyi A."/>
            <person name="Culley D."/>
            <person name="Magnuson J.K."/>
            <person name="James T.Y."/>
            <person name="O'Malley M.A."/>
            <person name="Stajich J.E."/>
            <person name="Spatafora J.W."/>
            <person name="Visel A."/>
            <person name="Grigoriev I.V."/>
        </authorList>
    </citation>
    <scope>NUCLEOTIDE SEQUENCE [LARGE SCALE GENOMIC DNA]</scope>
    <source>
        <strain evidence="3 4">NRRL 2496</strain>
    </source>
</reference>
<keyword evidence="2" id="KW-0812">Transmembrane</keyword>
<feature type="compositionally biased region" description="Polar residues" evidence="1">
    <location>
        <begin position="327"/>
        <end position="336"/>
    </location>
</feature>
<organism evidence="3 4">
    <name type="scientific">Syncephalastrum racemosum</name>
    <name type="common">Filamentous fungus</name>
    <dbReference type="NCBI Taxonomy" id="13706"/>
    <lineage>
        <taxon>Eukaryota</taxon>
        <taxon>Fungi</taxon>
        <taxon>Fungi incertae sedis</taxon>
        <taxon>Mucoromycota</taxon>
        <taxon>Mucoromycotina</taxon>
        <taxon>Mucoromycetes</taxon>
        <taxon>Mucorales</taxon>
        <taxon>Syncephalastraceae</taxon>
        <taxon>Syncephalastrum</taxon>
    </lineage>
</organism>
<evidence type="ECO:0000313" key="3">
    <source>
        <dbReference type="EMBL" id="ORY95330.1"/>
    </source>
</evidence>
<dbReference type="AlphaFoldDB" id="A0A1X2H9J8"/>
<feature type="region of interest" description="Disordered" evidence="1">
    <location>
        <begin position="327"/>
        <end position="346"/>
    </location>
</feature>
<dbReference type="InParanoid" id="A0A1X2H9J8"/>
<keyword evidence="2" id="KW-1133">Transmembrane helix</keyword>
<dbReference type="EMBL" id="MCGN01000006">
    <property type="protein sequence ID" value="ORY95330.1"/>
    <property type="molecule type" value="Genomic_DNA"/>
</dbReference>
<keyword evidence="2" id="KW-0472">Membrane</keyword>
<gene>
    <name evidence="3" type="ORF">BCR43DRAFT_525071</name>
</gene>
<sequence>MCEELHIFLQLLPEYLQLTAKVPNWLSAGHWQYLAWYVALSISTLSAAAVCIHACCCGRGHFVQGDRFLSILNVFPLATSIVTAMIADDTEPWTAGTVPFQRPLMDPIHSCEVLSTQPLLYRRCLLADSTLIGATAACVFWLLLACFTCAVPRKPVQPVVEPAQEPKWGRYIPEPPASLRSASIMSPGRSNNRNSILSQHRLRNEDSFDEGRYYNYTQQSYPRRPSSQYDFYNYPPSQQAYSYQTQPVYYNTPLPMLPQMEKIELFDGSTQTTPYQAEYNQHAASPPPAPSSPLHQAENPGPLPVIASQQTYHFSDKMYTTTERRTSLMSTASANHQAPHHGGGAL</sequence>
<dbReference type="Proteomes" id="UP000242180">
    <property type="component" value="Unassembled WGS sequence"/>
</dbReference>
<feature type="compositionally biased region" description="Polar residues" evidence="1">
    <location>
        <begin position="181"/>
        <end position="198"/>
    </location>
</feature>
<feature type="transmembrane region" description="Helical" evidence="2">
    <location>
        <begin position="68"/>
        <end position="87"/>
    </location>
</feature>
<accession>A0A1X2H9J8</accession>
<evidence type="ECO:0000313" key="4">
    <source>
        <dbReference type="Proteomes" id="UP000242180"/>
    </source>
</evidence>
<name>A0A1X2H9J8_SYNRA</name>
<comment type="caution">
    <text evidence="3">The sequence shown here is derived from an EMBL/GenBank/DDBJ whole genome shotgun (WGS) entry which is preliminary data.</text>
</comment>
<feature type="transmembrane region" description="Helical" evidence="2">
    <location>
        <begin position="131"/>
        <end position="151"/>
    </location>
</feature>